<gene>
    <name evidence="1" type="ORF">BCR44DRAFT_1447858</name>
</gene>
<evidence type="ECO:0000313" key="1">
    <source>
        <dbReference type="EMBL" id="ORZ29790.1"/>
    </source>
</evidence>
<protein>
    <submittedName>
        <fullName evidence="1">Uncharacterized protein</fullName>
    </submittedName>
</protein>
<keyword evidence="2" id="KW-1185">Reference proteome</keyword>
<evidence type="ECO:0000313" key="2">
    <source>
        <dbReference type="Proteomes" id="UP000193411"/>
    </source>
</evidence>
<name>A0A1Y2H5E4_9FUNG</name>
<reference evidence="1 2" key="1">
    <citation type="submission" date="2016-07" db="EMBL/GenBank/DDBJ databases">
        <title>Pervasive Adenine N6-methylation of Active Genes in Fungi.</title>
        <authorList>
            <consortium name="DOE Joint Genome Institute"/>
            <person name="Mondo S.J."/>
            <person name="Dannebaum R.O."/>
            <person name="Kuo R.C."/>
            <person name="Labutti K."/>
            <person name="Haridas S."/>
            <person name="Kuo A."/>
            <person name="Salamov A."/>
            <person name="Ahrendt S.R."/>
            <person name="Lipzen A."/>
            <person name="Sullivan W."/>
            <person name="Andreopoulos W.B."/>
            <person name="Clum A."/>
            <person name="Lindquist E."/>
            <person name="Daum C."/>
            <person name="Ramamoorthy G.K."/>
            <person name="Gryganskyi A."/>
            <person name="Culley D."/>
            <person name="Magnuson J.K."/>
            <person name="James T.Y."/>
            <person name="O'Malley M.A."/>
            <person name="Stajich J.E."/>
            <person name="Spatafora J.W."/>
            <person name="Visel A."/>
            <person name="Grigoriev I.V."/>
        </authorList>
    </citation>
    <scope>NUCLEOTIDE SEQUENCE [LARGE SCALE GENOMIC DNA]</scope>
    <source>
        <strain evidence="1 2">PL171</strain>
    </source>
</reference>
<accession>A0A1Y2H5E4</accession>
<dbReference type="AlphaFoldDB" id="A0A1Y2H5E4"/>
<sequence length="61" mass="7062">MKHQWRRKRIALFIAQSHSNDVARFGEAQGHRQANGTENQTRVVVGRATTKANWSWAMIRT</sequence>
<dbReference type="Proteomes" id="UP000193411">
    <property type="component" value="Unassembled WGS sequence"/>
</dbReference>
<proteinExistence type="predicted"/>
<dbReference type="EMBL" id="MCFL01000128">
    <property type="protein sequence ID" value="ORZ29790.1"/>
    <property type="molecule type" value="Genomic_DNA"/>
</dbReference>
<organism evidence="1 2">
    <name type="scientific">Catenaria anguillulae PL171</name>
    <dbReference type="NCBI Taxonomy" id="765915"/>
    <lineage>
        <taxon>Eukaryota</taxon>
        <taxon>Fungi</taxon>
        <taxon>Fungi incertae sedis</taxon>
        <taxon>Blastocladiomycota</taxon>
        <taxon>Blastocladiomycetes</taxon>
        <taxon>Blastocladiales</taxon>
        <taxon>Catenariaceae</taxon>
        <taxon>Catenaria</taxon>
    </lineage>
</organism>
<comment type="caution">
    <text evidence="1">The sequence shown here is derived from an EMBL/GenBank/DDBJ whole genome shotgun (WGS) entry which is preliminary data.</text>
</comment>